<keyword evidence="1" id="KW-0812">Transmembrane</keyword>
<proteinExistence type="predicted"/>
<reference evidence="2" key="1">
    <citation type="submission" date="2023-07" db="EMBL/GenBank/DDBJ databases">
        <authorList>
            <consortium name="CYATHOMIX"/>
        </authorList>
    </citation>
    <scope>NUCLEOTIDE SEQUENCE</scope>
    <source>
        <strain evidence="2">N/A</strain>
    </source>
</reference>
<dbReference type="Proteomes" id="UP001176961">
    <property type="component" value="Unassembled WGS sequence"/>
</dbReference>
<comment type="caution">
    <text evidence="2">The sequence shown here is derived from an EMBL/GenBank/DDBJ whole genome shotgun (WGS) entry which is preliminary data.</text>
</comment>
<dbReference type="EMBL" id="CATQJL010000305">
    <property type="protein sequence ID" value="CAJ0603946.1"/>
    <property type="molecule type" value="Genomic_DNA"/>
</dbReference>
<keyword evidence="3" id="KW-1185">Reference proteome</keyword>
<organism evidence="2 3">
    <name type="scientific">Cylicocyclus nassatus</name>
    <name type="common">Nematode worm</name>
    <dbReference type="NCBI Taxonomy" id="53992"/>
    <lineage>
        <taxon>Eukaryota</taxon>
        <taxon>Metazoa</taxon>
        <taxon>Ecdysozoa</taxon>
        <taxon>Nematoda</taxon>
        <taxon>Chromadorea</taxon>
        <taxon>Rhabditida</taxon>
        <taxon>Rhabditina</taxon>
        <taxon>Rhabditomorpha</taxon>
        <taxon>Strongyloidea</taxon>
        <taxon>Strongylidae</taxon>
        <taxon>Cylicocyclus</taxon>
    </lineage>
</organism>
<evidence type="ECO:0000256" key="1">
    <source>
        <dbReference type="SAM" id="Phobius"/>
    </source>
</evidence>
<keyword evidence="1" id="KW-1133">Transmembrane helix</keyword>
<dbReference type="AlphaFoldDB" id="A0AA36H4G0"/>
<protein>
    <submittedName>
        <fullName evidence="2">Uncharacterized protein</fullName>
    </submittedName>
</protein>
<feature type="transmembrane region" description="Helical" evidence="1">
    <location>
        <begin position="33"/>
        <end position="51"/>
    </location>
</feature>
<gene>
    <name evidence="2" type="ORF">CYNAS_LOCUS15929</name>
</gene>
<sequence length="76" mass="8630">MVLIAYLSINEGLDSFTRTFHIKELNVRILKEGLFITATFGLACASTILFLESANHFKLLSNRMSKLSIWSFANNF</sequence>
<evidence type="ECO:0000313" key="2">
    <source>
        <dbReference type="EMBL" id="CAJ0603946.1"/>
    </source>
</evidence>
<keyword evidence="1" id="KW-0472">Membrane</keyword>
<accession>A0AA36H4G0</accession>
<name>A0AA36H4G0_CYLNA</name>
<evidence type="ECO:0000313" key="3">
    <source>
        <dbReference type="Proteomes" id="UP001176961"/>
    </source>
</evidence>